<dbReference type="Proteomes" id="UP001501509">
    <property type="component" value="Unassembled WGS sequence"/>
</dbReference>
<keyword evidence="2" id="KW-1185">Reference proteome</keyword>
<dbReference type="SUPFAM" id="SSF51905">
    <property type="entry name" value="FAD/NAD(P)-binding domain"/>
    <property type="match status" value="1"/>
</dbReference>
<protein>
    <submittedName>
        <fullName evidence="1">Uncharacterized protein</fullName>
    </submittedName>
</protein>
<proteinExistence type="predicted"/>
<dbReference type="EMBL" id="BAAATD010000022">
    <property type="protein sequence ID" value="GAA2637423.1"/>
    <property type="molecule type" value="Genomic_DNA"/>
</dbReference>
<accession>A0ABP6DBW6</accession>
<reference evidence="2" key="1">
    <citation type="journal article" date="2019" name="Int. J. Syst. Evol. Microbiol.">
        <title>The Global Catalogue of Microorganisms (GCM) 10K type strain sequencing project: providing services to taxonomists for standard genome sequencing and annotation.</title>
        <authorList>
            <consortium name="The Broad Institute Genomics Platform"/>
            <consortium name="The Broad Institute Genome Sequencing Center for Infectious Disease"/>
            <person name="Wu L."/>
            <person name="Ma J."/>
        </authorList>
    </citation>
    <scope>NUCLEOTIDE SEQUENCE [LARGE SCALE GENOMIC DNA]</scope>
    <source>
        <strain evidence="2">JCM 6833</strain>
    </source>
</reference>
<dbReference type="InterPro" id="IPR036188">
    <property type="entry name" value="FAD/NAD-bd_sf"/>
</dbReference>
<name>A0ABP6DBW6_9ACTN</name>
<evidence type="ECO:0000313" key="1">
    <source>
        <dbReference type="EMBL" id="GAA2637423.1"/>
    </source>
</evidence>
<sequence length="51" mass="5219">MGSAGLVMIGAGFAGLWTAVRAKECNPNLDVLLLIGGVHRTSWQAAALLPA</sequence>
<comment type="caution">
    <text evidence="1">The sequence shown here is derived from an EMBL/GenBank/DDBJ whole genome shotgun (WGS) entry which is preliminary data.</text>
</comment>
<gene>
    <name evidence="1" type="ORF">GCM10010411_91210</name>
</gene>
<dbReference type="RefSeq" id="WP_344549036.1">
    <property type="nucleotide sequence ID" value="NZ_BAAATD010000022.1"/>
</dbReference>
<organism evidence="1 2">
    <name type="scientific">Actinomadura fulvescens</name>
    <dbReference type="NCBI Taxonomy" id="46160"/>
    <lineage>
        <taxon>Bacteria</taxon>
        <taxon>Bacillati</taxon>
        <taxon>Actinomycetota</taxon>
        <taxon>Actinomycetes</taxon>
        <taxon>Streptosporangiales</taxon>
        <taxon>Thermomonosporaceae</taxon>
        <taxon>Actinomadura</taxon>
    </lineage>
</organism>
<evidence type="ECO:0000313" key="2">
    <source>
        <dbReference type="Proteomes" id="UP001501509"/>
    </source>
</evidence>